<proteinExistence type="predicted"/>
<evidence type="ECO:0008006" key="3">
    <source>
        <dbReference type="Google" id="ProtNLM"/>
    </source>
</evidence>
<dbReference type="OrthoDB" id="5421204at2"/>
<organism evidence="1 2">
    <name type="scientific">Desulfosarcina widdelii</name>
    <dbReference type="NCBI Taxonomy" id="947919"/>
    <lineage>
        <taxon>Bacteria</taxon>
        <taxon>Pseudomonadati</taxon>
        <taxon>Thermodesulfobacteriota</taxon>
        <taxon>Desulfobacteria</taxon>
        <taxon>Desulfobacterales</taxon>
        <taxon>Desulfosarcinaceae</taxon>
        <taxon>Desulfosarcina</taxon>
    </lineage>
</organism>
<name>A0A5K7Z0N4_9BACT</name>
<keyword evidence="2" id="KW-1185">Reference proteome</keyword>
<gene>
    <name evidence="1" type="ORF">DSCW_04280</name>
</gene>
<evidence type="ECO:0000313" key="1">
    <source>
        <dbReference type="EMBL" id="BBO73011.1"/>
    </source>
</evidence>
<dbReference type="AlphaFoldDB" id="A0A5K7Z0N4"/>
<protein>
    <recommendedName>
        <fullName evidence="3">CopG family transcriptional regulator</fullName>
    </recommendedName>
</protein>
<reference evidence="1 2" key="1">
    <citation type="submission" date="2019-11" db="EMBL/GenBank/DDBJ databases">
        <title>Comparative genomics of hydrocarbon-degrading Desulfosarcina strains.</title>
        <authorList>
            <person name="Watanabe M."/>
            <person name="Kojima H."/>
            <person name="Fukui M."/>
        </authorList>
    </citation>
    <scope>NUCLEOTIDE SEQUENCE [LARGE SCALE GENOMIC DNA]</scope>
    <source>
        <strain evidence="1 2">PP31</strain>
    </source>
</reference>
<dbReference type="InterPro" id="IPR013321">
    <property type="entry name" value="Arc_rbn_hlx_hlx"/>
</dbReference>
<sequence>MDTQKIRLNVTLPKDLVNMVDRMTGAKKRSMFIAEAIELKVKQTRKGLLEKQLAEGYRACQKESIDISSEFEITDLEGWDEY</sequence>
<evidence type="ECO:0000313" key="2">
    <source>
        <dbReference type="Proteomes" id="UP000427769"/>
    </source>
</evidence>
<dbReference type="EMBL" id="AP021875">
    <property type="protein sequence ID" value="BBO73011.1"/>
    <property type="molecule type" value="Genomic_DNA"/>
</dbReference>
<accession>A0A5K7Z0N4</accession>
<dbReference type="Gene3D" id="1.10.1220.10">
    <property type="entry name" value="Met repressor-like"/>
    <property type="match status" value="1"/>
</dbReference>
<dbReference type="Proteomes" id="UP000427769">
    <property type="component" value="Chromosome"/>
</dbReference>
<dbReference type="GO" id="GO:0006355">
    <property type="term" value="P:regulation of DNA-templated transcription"/>
    <property type="evidence" value="ECO:0007669"/>
    <property type="project" value="InterPro"/>
</dbReference>
<dbReference type="RefSeq" id="WP_155302160.1">
    <property type="nucleotide sequence ID" value="NZ_AP021875.1"/>
</dbReference>
<dbReference type="KEGG" id="dwd:DSCW_04280"/>